<evidence type="ECO:0000313" key="2">
    <source>
        <dbReference type="Proteomes" id="UP000692954"/>
    </source>
</evidence>
<proteinExistence type="predicted"/>
<protein>
    <submittedName>
        <fullName evidence="1">Uncharacterized protein</fullName>
    </submittedName>
</protein>
<keyword evidence="2" id="KW-1185">Reference proteome</keyword>
<dbReference type="EMBL" id="CAJJDN010000189">
    <property type="protein sequence ID" value="CAD8128451.1"/>
    <property type="molecule type" value="Genomic_DNA"/>
</dbReference>
<accession>A0A8S1RIV8</accession>
<dbReference type="Proteomes" id="UP000692954">
    <property type="component" value="Unassembled WGS sequence"/>
</dbReference>
<dbReference type="AlphaFoldDB" id="A0A8S1RIV8"/>
<comment type="caution">
    <text evidence="1">The sequence shown here is derived from an EMBL/GenBank/DDBJ whole genome shotgun (WGS) entry which is preliminary data.</text>
</comment>
<gene>
    <name evidence="1" type="ORF">PSON_ATCC_30995.1.T1890028</name>
</gene>
<name>A0A8S1RIV8_9CILI</name>
<evidence type="ECO:0000313" key="1">
    <source>
        <dbReference type="EMBL" id="CAD8128451.1"/>
    </source>
</evidence>
<sequence>MIMTIVNVKFSIDGVNYQMIIMNPKCFMIEWKLKCEIYKELNILKLFK</sequence>
<organism evidence="1 2">
    <name type="scientific">Paramecium sonneborni</name>
    <dbReference type="NCBI Taxonomy" id="65129"/>
    <lineage>
        <taxon>Eukaryota</taxon>
        <taxon>Sar</taxon>
        <taxon>Alveolata</taxon>
        <taxon>Ciliophora</taxon>
        <taxon>Intramacronucleata</taxon>
        <taxon>Oligohymenophorea</taxon>
        <taxon>Peniculida</taxon>
        <taxon>Parameciidae</taxon>
        <taxon>Paramecium</taxon>
    </lineage>
</organism>
<reference evidence="1" key="1">
    <citation type="submission" date="2021-01" db="EMBL/GenBank/DDBJ databases">
        <authorList>
            <consortium name="Genoscope - CEA"/>
            <person name="William W."/>
        </authorList>
    </citation>
    <scope>NUCLEOTIDE SEQUENCE</scope>
</reference>